<evidence type="ECO:0008006" key="4">
    <source>
        <dbReference type="Google" id="ProtNLM"/>
    </source>
</evidence>
<keyword evidence="1" id="KW-0472">Membrane</keyword>
<organism evidence="2 3">
    <name type="scientific">Nitrosomonas marina</name>
    <dbReference type="NCBI Taxonomy" id="917"/>
    <lineage>
        <taxon>Bacteria</taxon>
        <taxon>Pseudomonadati</taxon>
        <taxon>Pseudomonadota</taxon>
        <taxon>Betaproteobacteria</taxon>
        <taxon>Nitrosomonadales</taxon>
        <taxon>Nitrosomonadaceae</taxon>
        <taxon>Nitrosomonas</taxon>
    </lineage>
</organism>
<dbReference type="Proteomes" id="UP000199459">
    <property type="component" value="Unassembled WGS sequence"/>
</dbReference>
<accession>A0A1H8HMF4</accession>
<dbReference type="PROSITE" id="PS51257">
    <property type="entry name" value="PROKAR_LIPOPROTEIN"/>
    <property type="match status" value="1"/>
</dbReference>
<gene>
    <name evidence="2" type="ORF">SAMN05216325_1252</name>
</gene>
<evidence type="ECO:0000313" key="2">
    <source>
        <dbReference type="EMBL" id="SEN57390.1"/>
    </source>
</evidence>
<protein>
    <recommendedName>
        <fullName evidence="4">Lipoprotein</fullName>
    </recommendedName>
</protein>
<dbReference type="OrthoDB" id="194033at2"/>
<sequence length="229" mass="25604">MKTLLTAKPYLPLVLFVILFLAACNRISPVQHHYSTNVGCVIANDLYAVYFSAYVAPENNSSDPAKVDESLYTSYCGSIPRTGSVFFTADLIDEDLREMPISLRLVEQEPTGDSNTPDYSDGHVLSKVNPRIYSQGTIEAQAFIDKKGHYALYLIVGEEAVFEDDILKIPFTVGMETAAQPIRYYVIKVTTLLMTFAFPAFILLLIMLPMFPKLRLMALSKILSNAQNR</sequence>
<feature type="transmembrane region" description="Helical" evidence="1">
    <location>
        <begin position="185"/>
        <end position="211"/>
    </location>
</feature>
<proteinExistence type="predicted"/>
<keyword evidence="1" id="KW-1133">Transmembrane helix</keyword>
<name>A0A1H8HMF4_9PROT</name>
<evidence type="ECO:0000256" key="1">
    <source>
        <dbReference type="SAM" id="Phobius"/>
    </source>
</evidence>
<evidence type="ECO:0000313" key="3">
    <source>
        <dbReference type="Proteomes" id="UP000199459"/>
    </source>
</evidence>
<dbReference type="RefSeq" id="WP_090634126.1">
    <property type="nucleotide sequence ID" value="NZ_FOCP01000025.1"/>
</dbReference>
<dbReference type="AlphaFoldDB" id="A0A1H8HMF4"/>
<reference evidence="2 3" key="1">
    <citation type="submission" date="2016-10" db="EMBL/GenBank/DDBJ databases">
        <authorList>
            <person name="de Groot N.N."/>
        </authorList>
    </citation>
    <scope>NUCLEOTIDE SEQUENCE [LARGE SCALE GENOMIC DNA]</scope>
    <source>
        <strain evidence="2 3">Nm22</strain>
    </source>
</reference>
<keyword evidence="1" id="KW-0812">Transmembrane</keyword>
<dbReference type="EMBL" id="FOCP01000025">
    <property type="protein sequence ID" value="SEN57390.1"/>
    <property type="molecule type" value="Genomic_DNA"/>
</dbReference>